<dbReference type="AlphaFoldDB" id="K9ZLT9"/>
<dbReference type="KEGG" id="acy:Anacy_4394"/>
<dbReference type="Gene3D" id="2.60.120.10">
    <property type="entry name" value="Jelly Rolls"/>
    <property type="match status" value="1"/>
</dbReference>
<dbReference type="Pfam" id="PF00027">
    <property type="entry name" value="cNMP_binding"/>
    <property type="match status" value="1"/>
</dbReference>
<organism evidence="8 9">
    <name type="scientific">Anabaena cylindrica (strain ATCC 27899 / PCC 7122)</name>
    <dbReference type="NCBI Taxonomy" id="272123"/>
    <lineage>
        <taxon>Bacteria</taxon>
        <taxon>Bacillati</taxon>
        <taxon>Cyanobacteriota</taxon>
        <taxon>Cyanophyceae</taxon>
        <taxon>Nostocales</taxon>
        <taxon>Nostocaceae</taxon>
        <taxon>Anabaena</taxon>
    </lineage>
</organism>
<dbReference type="SUPFAM" id="SSF55874">
    <property type="entry name" value="ATPase domain of HSP90 chaperone/DNA topoisomerase II/histidine kinase"/>
    <property type="match status" value="1"/>
</dbReference>
<dbReference type="PRINTS" id="PR00344">
    <property type="entry name" value="BCTRLSENSOR"/>
</dbReference>
<dbReference type="PANTHER" id="PTHR43065">
    <property type="entry name" value="SENSOR HISTIDINE KINASE"/>
    <property type="match status" value="1"/>
</dbReference>
<accession>K9ZLT9</accession>
<dbReference type="RefSeq" id="WP_015216370.1">
    <property type="nucleotide sequence ID" value="NC_019771.1"/>
</dbReference>
<sequence>MLEIEALREVKLFADLTDEQLRWLCEQGKEVWLEPGDIHRAAGDPADQVFILIDGEVQVTQQVGNQKIILVNYGSKTLFGELLMLTGETRLPGTGKAVQPCHILELDKDIFWQMLATMPAVTTSILQTTAQRLQELQSMSQQREKLAALGTMAAGLSHEMNNPMAAVRRGIGELQQLFQDLPSLVLQLSQQQLNQEQVKYLATLQKDVIERQQKFSQLSPLSQCDREDELIDWLENHGVKDGWKLAPTLVAIGLNCEDIDKMTQQLPSESLGAILAWLESTLTGLGLLSELETGSARVSELVKALQDYSYMDSAPLQEVNVHEGIESTLKMMHHKVKNGVVITKEYGNLPRISAYASELNQVWTNLIDNALDAIGCEGQIHIRTKCENEQILIEIVDNGHGISPEIQSRIFEPFFTTKSVGKGKGLGLDIVYRTVVGKHQGDIKFTSCSGNTCFQIRLPVEIKSCDE</sequence>
<dbReference type="InterPro" id="IPR004358">
    <property type="entry name" value="Sig_transdc_His_kin-like_C"/>
</dbReference>
<dbReference type="eggNOG" id="COG4191">
    <property type="taxonomic scope" value="Bacteria"/>
</dbReference>
<dbReference type="Pfam" id="PF02518">
    <property type="entry name" value="HATPase_c"/>
    <property type="match status" value="1"/>
</dbReference>
<evidence type="ECO:0000256" key="4">
    <source>
        <dbReference type="ARBA" id="ARBA00022777"/>
    </source>
</evidence>
<dbReference type="PROSITE" id="PS50109">
    <property type="entry name" value="HIS_KIN"/>
    <property type="match status" value="1"/>
</dbReference>
<evidence type="ECO:0000259" key="6">
    <source>
        <dbReference type="PROSITE" id="PS50042"/>
    </source>
</evidence>
<dbReference type="InterPro" id="IPR014710">
    <property type="entry name" value="RmlC-like_jellyroll"/>
</dbReference>
<dbReference type="STRING" id="272123.Anacy_4394"/>
<reference evidence="9" key="1">
    <citation type="journal article" date="2013" name="Proc. Natl. Acad. Sci. U.S.A.">
        <title>Improving the coverage of the cyanobacterial phylum using diversity-driven genome sequencing.</title>
        <authorList>
            <person name="Shih P.M."/>
            <person name="Wu D."/>
            <person name="Latifi A."/>
            <person name="Axen S.D."/>
            <person name="Fewer D.P."/>
            <person name="Talla E."/>
            <person name="Calteau A."/>
            <person name="Cai F."/>
            <person name="Tandeau de Marsac N."/>
            <person name="Rippka R."/>
            <person name="Herdman M."/>
            <person name="Sivonen K."/>
            <person name="Coursin T."/>
            <person name="Laurent T."/>
            <person name="Goodwin L."/>
            <person name="Nolan M."/>
            <person name="Davenport K.W."/>
            <person name="Han C.S."/>
            <person name="Rubin E.M."/>
            <person name="Eisen J.A."/>
            <person name="Woyke T."/>
            <person name="Gugger M."/>
            <person name="Kerfeld C.A."/>
        </authorList>
    </citation>
    <scope>NUCLEOTIDE SEQUENCE [LARGE SCALE GENOMIC DNA]</scope>
    <source>
        <strain evidence="9">ATCC 27899 / PCC 7122</strain>
    </source>
</reference>
<dbReference type="Gene3D" id="3.30.565.10">
    <property type="entry name" value="Histidine kinase-like ATPase, C-terminal domain"/>
    <property type="match status" value="1"/>
</dbReference>
<dbReference type="InterPro" id="IPR018490">
    <property type="entry name" value="cNMP-bd_dom_sf"/>
</dbReference>
<dbReference type="Gene3D" id="1.10.287.130">
    <property type="match status" value="1"/>
</dbReference>
<evidence type="ECO:0000256" key="3">
    <source>
        <dbReference type="ARBA" id="ARBA00022553"/>
    </source>
</evidence>
<dbReference type="InterPro" id="IPR036890">
    <property type="entry name" value="HATPase_C_sf"/>
</dbReference>
<protein>
    <recommendedName>
        <fullName evidence="2">histidine kinase</fullName>
        <ecNumber evidence="2">2.7.13.3</ecNumber>
    </recommendedName>
</protein>
<keyword evidence="9" id="KW-1185">Reference proteome</keyword>
<keyword evidence="5" id="KW-0902">Two-component regulatory system</keyword>
<feature type="domain" description="Histidine kinase" evidence="7">
    <location>
        <begin position="297"/>
        <end position="462"/>
    </location>
</feature>
<dbReference type="InterPro" id="IPR005467">
    <property type="entry name" value="His_kinase_dom"/>
</dbReference>
<dbReference type="PROSITE" id="PS50042">
    <property type="entry name" value="CNMP_BINDING_3"/>
    <property type="match status" value="1"/>
</dbReference>
<dbReference type="SUPFAM" id="SSF51206">
    <property type="entry name" value="cAMP-binding domain-like"/>
    <property type="match status" value="1"/>
</dbReference>
<evidence type="ECO:0000256" key="1">
    <source>
        <dbReference type="ARBA" id="ARBA00000085"/>
    </source>
</evidence>
<dbReference type="OrthoDB" id="9773246at2"/>
<evidence type="ECO:0000259" key="7">
    <source>
        <dbReference type="PROSITE" id="PS50109"/>
    </source>
</evidence>
<dbReference type="Proteomes" id="UP000010474">
    <property type="component" value="Chromosome"/>
</dbReference>
<evidence type="ECO:0000313" key="8">
    <source>
        <dbReference type="EMBL" id="AFZ59754.1"/>
    </source>
</evidence>
<evidence type="ECO:0000256" key="2">
    <source>
        <dbReference type="ARBA" id="ARBA00012438"/>
    </source>
</evidence>
<dbReference type="InterPro" id="IPR003661">
    <property type="entry name" value="HisK_dim/P_dom"/>
</dbReference>
<comment type="catalytic activity">
    <reaction evidence="1">
        <text>ATP + protein L-histidine = ADP + protein N-phospho-L-histidine.</text>
        <dbReference type="EC" id="2.7.13.3"/>
    </reaction>
</comment>
<dbReference type="HOGENOM" id="CLU_000445_114_81_3"/>
<evidence type="ECO:0000256" key="5">
    <source>
        <dbReference type="ARBA" id="ARBA00023012"/>
    </source>
</evidence>
<dbReference type="SMART" id="SM00387">
    <property type="entry name" value="HATPase_c"/>
    <property type="match status" value="1"/>
</dbReference>
<evidence type="ECO:0000313" key="9">
    <source>
        <dbReference type="Proteomes" id="UP000010474"/>
    </source>
</evidence>
<dbReference type="PATRIC" id="fig|272123.3.peg.4787"/>
<proteinExistence type="predicted"/>
<dbReference type="GO" id="GO:0000155">
    <property type="term" value="F:phosphorelay sensor kinase activity"/>
    <property type="evidence" value="ECO:0007669"/>
    <property type="project" value="InterPro"/>
</dbReference>
<name>K9ZLT9_ANACC</name>
<dbReference type="EC" id="2.7.13.3" evidence="2"/>
<keyword evidence="3" id="KW-0597">Phosphoprotein</keyword>
<dbReference type="SMART" id="SM00100">
    <property type="entry name" value="cNMP"/>
    <property type="match status" value="1"/>
</dbReference>
<gene>
    <name evidence="8" type="ordered locus">Anacy_4394</name>
</gene>
<dbReference type="CDD" id="cd00082">
    <property type="entry name" value="HisKA"/>
    <property type="match status" value="1"/>
</dbReference>
<keyword evidence="4 8" id="KW-0418">Kinase</keyword>
<dbReference type="InterPro" id="IPR003594">
    <property type="entry name" value="HATPase_dom"/>
</dbReference>
<keyword evidence="4 8" id="KW-0808">Transferase</keyword>
<feature type="domain" description="Cyclic nucleotide-binding" evidence="6">
    <location>
        <begin position="12"/>
        <end position="132"/>
    </location>
</feature>
<dbReference type="InterPro" id="IPR036097">
    <property type="entry name" value="HisK_dim/P_sf"/>
</dbReference>
<dbReference type="SUPFAM" id="SSF47384">
    <property type="entry name" value="Homodimeric domain of signal transducing histidine kinase"/>
    <property type="match status" value="1"/>
</dbReference>
<dbReference type="PANTHER" id="PTHR43065:SF48">
    <property type="entry name" value="HISTIDINE KINASE"/>
    <property type="match status" value="1"/>
</dbReference>
<dbReference type="CDD" id="cd00038">
    <property type="entry name" value="CAP_ED"/>
    <property type="match status" value="1"/>
</dbReference>
<dbReference type="EMBL" id="CP003659">
    <property type="protein sequence ID" value="AFZ59754.1"/>
    <property type="molecule type" value="Genomic_DNA"/>
</dbReference>
<dbReference type="InterPro" id="IPR000595">
    <property type="entry name" value="cNMP-bd_dom"/>
</dbReference>